<evidence type="ECO:0000313" key="4">
    <source>
        <dbReference type="EMBL" id="MFL9837545.1"/>
    </source>
</evidence>
<evidence type="ECO:0000259" key="3">
    <source>
        <dbReference type="Pfam" id="PF18962"/>
    </source>
</evidence>
<evidence type="ECO:0000313" key="5">
    <source>
        <dbReference type="Proteomes" id="UP001629059"/>
    </source>
</evidence>
<dbReference type="Proteomes" id="UP001629059">
    <property type="component" value="Unassembled WGS sequence"/>
</dbReference>
<proteinExistence type="predicted"/>
<evidence type="ECO:0000256" key="1">
    <source>
        <dbReference type="ARBA" id="ARBA00022729"/>
    </source>
</evidence>
<evidence type="ECO:0000256" key="2">
    <source>
        <dbReference type="SAM" id="SignalP"/>
    </source>
</evidence>
<protein>
    <submittedName>
        <fullName evidence="4">T9SS type A sorting domain-containing protein</fullName>
    </submittedName>
</protein>
<dbReference type="Pfam" id="PF18962">
    <property type="entry name" value="Por_Secre_tail"/>
    <property type="match status" value="1"/>
</dbReference>
<sequence length="575" mass="66033">MIFFKKIFFFSFLIFSFHSFSQVTVKIDELRVGNQEVDKINFNNRAEIFVRLNVRLETTNNSFDNVFGNLYIYIKDSETTDPFYIGYASPVFDAFPNSDGKYISPENEIEFWLDIRYFESTEGRVLYAEYENNNGNKYRTSDIEIIDIYEPPQPQRKPFDISEVYYPDTGDRVKSDKVFMNRNHNGVNFGVQYTIKSSPRTICGNKFRYLIMKTDNFHINRKEDNYASIPESPCPLVIDSVTGDLPSIWISENEFKNNYGIKFLYFVGTSTRVSGSKGLRFKAVDFGDTDIYFMYSNENSLYPKGITGPRTRVTYMSDDLSESIFGYANMYLWYKRSLGGQWVVTTAPTESVLIALTETTEFFRRTVFKGAFQDSNVLRVEPRNIGNINNVICCSQALPNGSNVATLTGNYLFGSYTYAWQIYGRGSWGDIAGATSKNYTPPAIPVRTRVGEYPKRYRRMVHNNVTNETSYSNEIVISVASGRLAMKNIDLSEEENTVTLFPNPSTSILYAESKNDFLNKEIIIFDMTGRIVSGFNINYVNNNTLQIDISSLQSGVYMLKLQDEHGEVKKQFIKK</sequence>
<gene>
    <name evidence="4" type="ORF">ABS768_08555</name>
</gene>
<dbReference type="EMBL" id="JBELQB010000005">
    <property type="protein sequence ID" value="MFL9837545.1"/>
    <property type="molecule type" value="Genomic_DNA"/>
</dbReference>
<keyword evidence="5" id="KW-1185">Reference proteome</keyword>
<organism evidence="4 5">
    <name type="scientific">Flavobacterium rhizophilum</name>
    <dbReference type="NCBI Taxonomy" id="3163296"/>
    <lineage>
        <taxon>Bacteria</taxon>
        <taxon>Pseudomonadati</taxon>
        <taxon>Bacteroidota</taxon>
        <taxon>Flavobacteriia</taxon>
        <taxon>Flavobacteriales</taxon>
        <taxon>Flavobacteriaceae</taxon>
        <taxon>Flavobacterium</taxon>
    </lineage>
</organism>
<dbReference type="NCBIfam" id="TIGR04183">
    <property type="entry name" value="Por_Secre_tail"/>
    <property type="match status" value="1"/>
</dbReference>
<name>A0ABW8YDZ3_9FLAO</name>
<feature type="signal peptide" evidence="2">
    <location>
        <begin position="1"/>
        <end position="21"/>
    </location>
</feature>
<accession>A0ABW8YDZ3</accession>
<dbReference type="RefSeq" id="WP_408074540.1">
    <property type="nucleotide sequence ID" value="NZ_JBELQB010000005.1"/>
</dbReference>
<comment type="caution">
    <text evidence="4">The sequence shown here is derived from an EMBL/GenBank/DDBJ whole genome shotgun (WGS) entry which is preliminary data.</text>
</comment>
<feature type="domain" description="Secretion system C-terminal sorting" evidence="3">
    <location>
        <begin position="500"/>
        <end position="573"/>
    </location>
</feature>
<feature type="chain" id="PRO_5046560217" evidence="2">
    <location>
        <begin position="22"/>
        <end position="575"/>
    </location>
</feature>
<reference evidence="4 5" key="1">
    <citation type="submission" date="2024-06" db="EMBL/GenBank/DDBJ databases">
        <authorList>
            <person name="Kaempfer P."/>
            <person name="Viver T."/>
        </authorList>
    </citation>
    <scope>NUCLEOTIDE SEQUENCE [LARGE SCALE GENOMIC DNA]</scope>
    <source>
        <strain evidence="4 5">ST-75</strain>
    </source>
</reference>
<keyword evidence="1 2" id="KW-0732">Signal</keyword>
<dbReference type="InterPro" id="IPR026444">
    <property type="entry name" value="Secre_tail"/>
</dbReference>